<comment type="caution">
    <text evidence="3">The sequence shown here is derived from an EMBL/GenBank/DDBJ whole genome shotgun (WGS) entry which is preliminary data.</text>
</comment>
<feature type="region of interest" description="Disordered" evidence="1">
    <location>
        <begin position="509"/>
        <end position="574"/>
    </location>
</feature>
<evidence type="ECO:0000256" key="1">
    <source>
        <dbReference type="SAM" id="MobiDB-lite"/>
    </source>
</evidence>
<sequence length="661" mass="72099">MIAEANAGRGGGRIVLLDVPPGSAITLDGVTRLTPSSSSSSSMSSFDLGLCIIDGIPTPPRGGPSSTCDFHLLVVRPGTVDGGGDGGGDGGDRRALPVGFVLLSSSSSSSSSSYPADARGWTFARRYDRRTEEMSNESVDDLTLTNVLSASGAGKELSRFVVPYEIFVGGERPRRDEDVNDDDGGGEVVPRPPPPWRARTSMIDPDFLRVRHGLSHGCKLLPSSEGEKYDDGRRRRRLPKTATVVDGTSASYPPIPCIDRTIDARTLARHSGTRAYLSGLSPNERTRLLFGTGEKTDVVADDDDDDDDDAPAYHPGECVLEDILRGYDVRRDDDDDGVVVVGGTDDDDGAGGENHFLADVELSFLLFLHLECHASLEYWRDAVSMCSLATTTTMAGSGNGARGIVHRRSRFFRKLLCVLRYQLSCIETDFFREVEYSSGEGNFLIAALRRMCDACERRVNVDVSAASKRKRDVDDDDDDDDDGVIDGLTSASRGLRRLVRDRFGLDLSQTKDDRGVDDDDDDDDMETDALWSTTGDDYGDDEPDGAGHDNRKLADDGDDDDEDDDSEDEEDGPVIIPYDQIEASIARSALQSSQTLKPRGDWEQRQSHRDEYPLLYAAMSPGEDEVMACARILDEAKDVSLVREAAAYLEEVEVHRGVSLY</sequence>
<dbReference type="PANTHER" id="PTHR12689:SF4">
    <property type="entry name" value="PROTEIN AAR2 HOMOLOG"/>
    <property type="match status" value="1"/>
</dbReference>
<reference evidence="3 4" key="1">
    <citation type="submission" date="2024-10" db="EMBL/GenBank/DDBJ databases">
        <title>Updated reference genomes for cyclostephanoid diatoms.</title>
        <authorList>
            <person name="Roberts W.R."/>
            <person name="Alverson A.J."/>
        </authorList>
    </citation>
    <scope>NUCLEOTIDE SEQUENCE [LARGE SCALE GENOMIC DNA]</scope>
    <source>
        <strain evidence="3 4">AJA276-08</strain>
    </source>
</reference>
<evidence type="ECO:0000313" key="4">
    <source>
        <dbReference type="Proteomes" id="UP001530315"/>
    </source>
</evidence>
<feature type="compositionally biased region" description="Acidic residues" evidence="1">
    <location>
        <begin position="474"/>
        <end position="484"/>
    </location>
</feature>
<accession>A0ABD3PZ72</accession>
<keyword evidence="4" id="KW-1185">Reference proteome</keyword>
<dbReference type="Gene3D" id="1.25.40.550">
    <property type="entry name" value="Aar2, C-terminal domain-like"/>
    <property type="match status" value="1"/>
</dbReference>
<name>A0ABD3PZ72_9STRA</name>
<feature type="compositionally biased region" description="Acidic residues" evidence="1">
    <location>
        <begin position="556"/>
        <end position="572"/>
    </location>
</feature>
<feature type="region of interest" description="Disordered" evidence="1">
    <location>
        <begin position="589"/>
        <end position="608"/>
    </location>
</feature>
<dbReference type="InterPro" id="IPR033648">
    <property type="entry name" value="AAR2_C"/>
</dbReference>
<dbReference type="EMBL" id="JALLAZ020000511">
    <property type="protein sequence ID" value="KAL3793433.1"/>
    <property type="molecule type" value="Genomic_DNA"/>
</dbReference>
<feature type="region of interest" description="Disordered" evidence="1">
    <location>
        <begin position="466"/>
        <end position="486"/>
    </location>
</feature>
<feature type="compositionally biased region" description="Acidic residues" evidence="1">
    <location>
        <begin position="515"/>
        <end position="527"/>
    </location>
</feature>
<feature type="compositionally biased region" description="Basic and acidic residues" evidence="1">
    <location>
        <begin position="598"/>
        <end position="608"/>
    </location>
</feature>
<dbReference type="PANTHER" id="PTHR12689">
    <property type="entry name" value="A1 CISTRON SPLICING FACTOR AAR2-RELATED"/>
    <property type="match status" value="1"/>
</dbReference>
<feature type="compositionally biased region" description="Basic and acidic residues" evidence="1">
    <location>
        <begin position="545"/>
        <end position="555"/>
    </location>
</feature>
<dbReference type="Pfam" id="PF05282">
    <property type="entry name" value="AAR2"/>
    <property type="match status" value="1"/>
</dbReference>
<evidence type="ECO:0000259" key="2">
    <source>
        <dbReference type="Pfam" id="PF05282"/>
    </source>
</evidence>
<feature type="region of interest" description="Disordered" evidence="1">
    <location>
        <begin position="172"/>
        <end position="199"/>
    </location>
</feature>
<protein>
    <recommendedName>
        <fullName evidence="2">AAR2 C-terminal domain-containing protein</fullName>
    </recommendedName>
</protein>
<dbReference type="CDD" id="cd13778">
    <property type="entry name" value="Aar2_C"/>
    <property type="match status" value="1"/>
</dbReference>
<gene>
    <name evidence="3" type="ORF">ACHAW5_001608</name>
</gene>
<dbReference type="InterPro" id="IPR007946">
    <property type="entry name" value="AAR2"/>
</dbReference>
<proteinExistence type="predicted"/>
<dbReference type="Proteomes" id="UP001530315">
    <property type="component" value="Unassembled WGS sequence"/>
</dbReference>
<feature type="domain" description="AAR2 C-terminal" evidence="2">
    <location>
        <begin position="347"/>
        <end position="507"/>
    </location>
</feature>
<organism evidence="3 4">
    <name type="scientific">Stephanodiscus triporus</name>
    <dbReference type="NCBI Taxonomy" id="2934178"/>
    <lineage>
        <taxon>Eukaryota</taxon>
        <taxon>Sar</taxon>
        <taxon>Stramenopiles</taxon>
        <taxon>Ochrophyta</taxon>
        <taxon>Bacillariophyta</taxon>
        <taxon>Coscinodiscophyceae</taxon>
        <taxon>Thalassiosirophycidae</taxon>
        <taxon>Stephanodiscales</taxon>
        <taxon>Stephanodiscaceae</taxon>
        <taxon>Stephanodiscus</taxon>
    </lineage>
</organism>
<evidence type="ECO:0000313" key="3">
    <source>
        <dbReference type="EMBL" id="KAL3793433.1"/>
    </source>
</evidence>
<dbReference type="AlphaFoldDB" id="A0ABD3PZ72"/>
<dbReference type="InterPro" id="IPR038514">
    <property type="entry name" value="AAR2_C_sf"/>
</dbReference>